<name>A0A183U6P8_TOXCA</name>
<reference evidence="1 2" key="2">
    <citation type="submission" date="2018-11" db="EMBL/GenBank/DDBJ databases">
        <authorList>
            <consortium name="Pathogen Informatics"/>
        </authorList>
    </citation>
    <scope>NUCLEOTIDE SEQUENCE [LARGE SCALE GENOMIC DNA]</scope>
</reference>
<dbReference type="WBParaSite" id="TCNE_0000416801-mRNA-1">
    <property type="protein sequence ID" value="TCNE_0000416801-mRNA-1"/>
    <property type="gene ID" value="TCNE_0000416801"/>
</dbReference>
<proteinExistence type="predicted"/>
<dbReference type="EMBL" id="UYWY01006507">
    <property type="protein sequence ID" value="VDM29885.1"/>
    <property type="molecule type" value="Genomic_DNA"/>
</dbReference>
<sequence length="77" mass="9048">MTWSNRFAEWRVSLACRILSWVEKHLDTANYWYPKLLILHLDETKEWLVDCQKLIAVAEWIKEGAVSNIVALLCEVS</sequence>
<protein>
    <submittedName>
        <fullName evidence="3">DDE-1 domain-containing protein</fullName>
    </submittedName>
</protein>
<evidence type="ECO:0000313" key="2">
    <source>
        <dbReference type="Proteomes" id="UP000050794"/>
    </source>
</evidence>
<reference evidence="3" key="1">
    <citation type="submission" date="2016-06" db="UniProtKB">
        <authorList>
            <consortium name="WormBaseParasite"/>
        </authorList>
    </citation>
    <scope>IDENTIFICATION</scope>
</reference>
<organism evidence="2 3">
    <name type="scientific">Toxocara canis</name>
    <name type="common">Canine roundworm</name>
    <dbReference type="NCBI Taxonomy" id="6265"/>
    <lineage>
        <taxon>Eukaryota</taxon>
        <taxon>Metazoa</taxon>
        <taxon>Ecdysozoa</taxon>
        <taxon>Nematoda</taxon>
        <taxon>Chromadorea</taxon>
        <taxon>Rhabditida</taxon>
        <taxon>Spirurina</taxon>
        <taxon>Ascaridomorpha</taxon>
        <taxon>Ascaridoidea</taxon>
        <taxon>Toxocaridae</taxon>
        <taxon>Toxocara</taxon>
    </lineage>
</organism>
<evidence type="ECO:0000313" key="3">
    <source>
        <dbReference type="WBParaSite" id="TCNE_0000416801-mRNA-1"/>
    </source>
</evidence>
<dbReference type="AlphaFoldDB" id="A0A183U6P8"/>
<keyword evidence="2" id="KW-1185">Reference proteome</keyword>
<accession>A0A183U6P8</accession>
<gene>
    <name evidence="1" type="ORF">TCNE_LOCUS4168</name>
</gene>
<evidence type="ECO:0000313" key="1">
    <source>
        <dbReference type="EMBL" id="VDM29885.1"/>
    </source>
</evidence>
<dbReference type="Proteomes" id="UP000050794">
    <property type="component" value="Unassembled WGS sequence"/>
</dbReference>